<keyword evidence="1" id="KW-0456">Lyase</keyword>
<dbReference type="EMBL" id="JACBZH010000001">
    <property type="protein sequence ID" value="NYH92380.1"/>
    <property type="molecule type" value="Genomic_DNA"/>
</dbReference>
<proteinExistence type="predicted"/>
<dbReference type="GO" id="GO:0005737">
    <property type="term" value="C:cytoplasm"/>
    <property type="evidence" value="ECO:0007669"/>
    <property type="project" value="TreeGrafter"/>
</dbReference>
<dbReference type="RefSeq" id="WP_179789816.1">
    <property type="nucleotide sequence ID" value="NZ_BAAARR010000005.1"/>
</dbReference>
<dbReference type="PANTHER" id="PTHR21240:SF28">
    <property type="entry name" value="ISO-OROTATE DECARBOXYLASE (EUROFUNG)"/>
    <property type="match status" value="1"/>
</dbReference>
<dbReference type="Gene3D" id="3.20.20.140">
    <property type="entry name" value="Metal-dependent hydrolases"/>
    <property type="match status" value="1"/>
</dbReference>
<reference evidence="4 5" key="1">
    <citation type="submission" date="2020-07" db="EMBL/GenBank/DDBJ databases">
        <title>Sequencing the genomes of 1000 actinobacteria strains.</title>
        <authorList>
            <person name="Klenk H.-P."/>
        </authorList>
    </citation>
    <scope>NUCLEOTIDE SEQUENCE [LARGE SCALE GENOMIC DNA]</scope>
    <source>
        <strain evidence="4 5">DSM 18448</strain>
    </source>
</reference>
<protein>
    <recommendedName>
        <fullName evidence="3">Amidohydrolase-related domain-containing protein</fullName>
    </recommendedName>
</protein>
<dbReference type="InterPro" id="IPR006680">
    <property type="entry name" value="Amidohydro-rel"/>
</dbReference>
<evidence type="ECO:0000256" key="1">
    <source>
        <dbReference type="ARBA" id="ARBA00023239"/>
    </source>
</evidence>
<feature type="domain" description="Amidohydrolase-related" evidence="3">
    <location>
        <begin position="15"/>
        <end position="356"/>
    </location>
</feature>
<dbReference type="Proteomes" id="UP000579605">
    <property type="component" value="Unassembled WGS sequence"/>
</dbReference>
<dbReference type="SUPFAM" id="SSF51556">
    <property type="entry name" value="Metallo-dependent hydrolases"/>
    <property type="match status" value="1"/>
</dbReference>
<organism evidence="4 5">
    <name type="scientific">Actinopolymorpha rutila</name>
    <dbReference type="NCBI Taxonomy" id="446787"/>
    <lineage>
        <taxon>Bacteria</taxon>
        <taxon>Bacillati</taxon>
        <taxon>Actinomycetota</taxon>
        <taxon>Actinomycetes</taxon>
        <taxon>Propionibacteriales</taxon>
        <taxon>Actinopolymorphaceae</taxon>
        <taxon>Actinopolymorpha</taxon>
    </lineage>
</organism>
<sequence>MVATATRNRGMVVDCDIHNSTWPGALDPYLSARWRRHGELFGSRTHPGSLYPKGSPAAARHDAWPPSGRPPGGDLEFMRTQHLDPEGIEYGILNCLGAAGTQLNAEYASALCRATNEWQIAEWLEKEPRLRAGIAVPYEDAELAVEQIDRFADQPGFVQVLLIARTAEPLGRRKYWKIYEAAERHGLPVGIHFGGGARGVPVTASGWPSYYIEDHTDMAQAFQAHVVSLVCEGVFERFPGLRVVLIEGGFAWLPPLMWRLDKHWRRLRDEVPQLTRRPSEYIREHVWVTTQPIEEPHDPRDIRTVLEHLGGPDRVMFSTDYPHWDYDDPDRAFRVRLPEEDRQRIFFRNAKELYGLR</sequence>
<comment type="caution">
    <text evidence="4">The sequence shown here is derived from an EMBL/GenBank/DDBJ whole genome shotgun (WGS) entry which is preliminary data.</text>
</comment>
<feature type="region of interest" description="Disordered" evidence="2">
    <location>
        <begin position="45"/>
        <end position="69"/>
    </location>
</feature>
<dbReference type="AlphaFoldDB" id="A0A852ZTQ6"/>
<evidence type="ECO:0000259" key="3">
    <source>
        <dbReference type="Pfam" id="PF04909"/>
    </source>
</evidence>
<dbReference type="InterPro" id="IPR032466">
    <property type="entry name" value="Metal_Hydrolase"/>
</dbReference>
<dbReference type="GO" id="GO:0016831">
    <property type="term" value="F:carboxy-lyase activity"/>
    <property type="evidence" value="ECO:0007669"/>
    <property type="project" value="InterPro"/>
</dbReference>
<dbReference type="InterPro" id="IPR032465">
    <property type="entry name" value="ACMSD"/>
</dbReference>
<gene>
    <name evidence="4" type="ORF">F4554_005018</name>
</gene>
<dbReference type="Pfam" id="PF04909">
    <property type="entry name" value="Amidohydro_2"/>
    <property type="match status" value="1"/>
</dbReference>
<dbReference type="PANTHER" id="PTHR21240">
    <property type="entry name" value="2-AMINO-3-CARBOXYLMUCONATE-6-SEMIALDEHYDE DECARBOXYLASE"/>
    <property type="match status" value="1"/>
</dbReference>
<evidence type="ECO:0000256" key="2">
    <source>
        <dbReference type="SAM" id="MobiDB-lite"/>
    </source>
</evidence>
<name>A0A852ZTQ6_9ACTN</name>
<accession>A0A852ZTQ6</accession>
<evidence type="ECO:0000313" key="4">
    <source>
        <dbReference type="EMBL" id="NYH92380.1"/>
    </source>
</evidence>
<dbReference type="GO" id="GO:0016787">
    <property type="term" value="F:hydrolase activity"/>
    <property type="evidence" value="ECO:0007669"/>
    <property type="project" value="InterPro"/>
</dbReference>
<keyword evidence="5" id="KW-1185">Reference proteome</keyword>
<evidence type="ECO:0000313" key="5">
    <source>
        <dbReference type="Proteomes" id="UP000579605"/>
    </source>
</evidence>
<dbReference type="GO" id="GO:0019748">
    <property type="term" value="P:secondary metabolic process"/>
    <property type="evidence" value="ECO:0007669"/>
    <property type="project" value="TreeGrafter"/>
</dbReference>